<proteinExistence type="predicted"/>
<comment type="caution">
    <text evidence="1">The sequence shown here is derived from an EMBL/GenBank/DDBJ whole genome shotgun (WGS) entry which is preliminary data.</text>
</comment>
<evidence type="ECO:0008006" key="3">
    <source>
        <dbReference type="Google" id="ProtNLM"/>
    </source>
</evidence>
<dbReference type="EMBL" id="JZSH01000391">
    <property type="protein sequence ID" value="KJF76170.1"/>
    <property type="molecule type" value="Genomic_DNA"/>
</dbReference>
<name>A0A0D8L2P5_MORMO</name>
<dbReference type="Proteomes" id="UP000032582">
    <property type="component" value="Unassembled WGS sequence"/>
</dbReference>
<accession>A0A0D8L2P5</accession>
<reference evidence="1 2" key="1">
    <citation type="submission" date="2015-02" db="EMBL/GenBank/DDBJ databases">
        <title>Whole genome shotgun sequencing of cultured foodborne pathogen.</title>
        <authorList>
            <person name="Timme R."/>
            <person name="Allard M.W."/>
            <person name="Strain E."/>
            <person name="Evans P.S."/>
            <person name="Brown E."/>
        </authorList>
    </citation>
    <scope>NUCLEOTIDE SEQUENCE [LARGE SCALE GENOMIC DNA]</scope>
    <source>
        <strain evidence="1 2">GCSL-TSO-24</strain>
    </source>
</reference>
<evidence type="ECO:0000313" key="2">
    <source>
        <dbReference type="Proteomes" id="UP000032582"/>
    </source>
</evidence>
<organism evidence="1 2">
    <name type="scientific">Morganella morganii</name>
    <name type="common">Proteus morganii</name>
    <dbReference type="NCBI Taxonomy" id="582"/>
    <lineage>
        <taxon>Bacteria</taxon>
        <taxon>Pseudomonadati</taxon>
        <taxon>Pseudomonadota</taxon>
        <taxon>Gammaproteobacteria</taxon>
        <taxon>Enterobacterales</taxon>
        <taxon>Morganellaceae</taxon>
        <taxon>Morganella</taxon>
    </lineage>
</organism>
<sequence>MTTLIVRARQGIRVSYEHQFRRYITETPAEVPDTAYYRRMIACGDLIKLRVSAPEKGKKHDRI</sequence>
<gene>
    <name evidence="1" type="ORF">UA45_19985</name>
</gene>
<evidence type="ECO:0000313" key="1">
    <source>
        <dbReference type="EMBL" id="KJF76170.1"/>
    </source>
</evidence>
<protein>
    <recommendedName>
        <fullName evidence="3">DUF2635 domain-containing protein</fullName>
    </recommendedName>
</protein>
<dbReference type="AlphaFoldDB" id="A0A0D8L2P5"/>